<evidence type="ECO:0000256" key="7">
    <source>
        <dbReference type="SAM" id="MobiDB-lite"/>
    </source>
</evidence>
<evidence type="ECO:0000256" key="2">
    <source>
        <dbReference type="ARBA" id="ARBA00007117"/>
    </source>
</evidence>
<dbReference type="InterPro" id="IPR012423">
    <property type="entry name" value="Eaf7/MRGBP"/>
</dbReference>
<dbReference type="EMBL" id="HBUF01325162">
    <property type="protein sequence ID" value="CAG6695725.1"/>
    <property type="molecule type" value="Transcribed_RNA"/>
</dbReference>
<sequence length="199" mass="22915">MSNTMTEEVNDTLSELSTILPKWSEKDDIKLLYSMFNLKPVGLHKHFYMCEIINNFNEAQKSEGLPLVTPDTIWTRLNELYELKLLEEYEPLPQSVLEEIDFDKFIEQQIKHGEDSDEDKPLANILMRSESEESKVSGLELDNEDSNSSKGPKTVRKRPLKVEENVSSEEEPTTKSLRSRGRGSNVRKSKSPVVVKKRK</sequence>
<dbReference type="GO" id="GO:0006357">
    <property type="term" value="P:regulation of transcription by RNA polymerase II"/>
    <property type="evidence" value="ECO:0007669"/>
    <property type="project" value="TreeGrafter"/>
</dbReference>
<dbReference type="EMBL" id="HBUF01666066">
    <property type="protein sequence ID" value="CAG6789640.1"/>
    <property type="molecule type" value="Transcribed_RNA"/>
</dbReference>
<keyword evidence="6" id="KW-0539">Nucleus</keyword>
<comment type="subcellular location">
    <subcellularLocation>
        <location evidence="1">Nucleus</location>
    </subcellularLocation>
</comment>
<protein>
    <recommendedName>
        <fullName evidence="9">MRG-binding protein</fullName>
    </recommendedName>
</protein>
<keyword evidence="4" id="KW-0805">Transcription regulation</keyword>
<reference evidence="8" key="1">
    <citation type="submission" date="2021-05" db="EMBL/GenBank/DDBJ databases">
        <authorList>
            <person name="Alioto T."/>
            <person name="Alioto T."/>
            <person name="Gomez Garrido J."/>
        </authorList>
    </citation>
    <scope>NUCLEOTIDE SEQUENCE</scope>
</reference>
<dbReference type="GO" id="GO:0035267">
    <property type="term" value="C:NuA4 histone acetyltransferase complex"/>
    <property type="evidence" value="ECO:0007669"/>
    <property type="project" value="TreeGrafter"/>
</dbReference>
<evidence type="ECO:0000313" key="8">
    <source>
        <dbReference type="EMBL" id="CAG6789649.1"/>
    </source>
</evidence>
<dbReference type="EMBL" id="HBUF01364247">
    <property type="protein sequence ID" value="CAG6722681.1"/>
    <property type="molecule type" value="Transcribed_RNA"/>
</dbReference>
<evidence type="ECO:0000256" key="1">
    <source>
        <dbReference type="ARBA" id="ARBA00004123"/>
    </source>
</evidence>
<dbReference type="AlphaFoldDB" id="A0A8D9BQB2"/>
<name>A0A8D9BQB2_9HEMI</name>
<evidence type="ECO:0000256" key="3">
    <source>
        <dbReference type="ARBA" id="ARBA00022853"/>
    </source>
</evidence>
<dbReference type="GO" id="GO:0005634">
    <property type="term" value="C:nucleus"/>
    <property type="evidence" value="ECO:0007669"/>
    <property type="project" value="UniProtKB-SubCell"/>
</dbReference>
<dbReference type="EMBL" id="HBUF01325161">
    <property type="protein sequence ID" value="CAG6695722.1"/>
    <property type="molecule type" value="Transcribed_RNA"/>
</dbReference>
<dbReference type="PANTHER" id="PTHR13581">
    <property type="entry name" value="MRG-BINDING PROTEIN"/>
    <property type="match status" value="1"/>
</dbReference>
<dbReference type="EMBL" id="HBUF01364249">
    <property type="protein sequence ID" value="CAG6722687.1"/>
    <property type="molecule type" value="Transcribed_RNA"/>
</dbReference>
<organism evidence="8">
    <name type="scientific">Cacopsylla melanoneura</name>
    <dbReference type="NCBI Taxonomy" id="428564"/>
    <lineage>
        <taxon>Eukaryota</taxon>
        <taxon>Metazoa</taxon>
        <taxon>Ecdysozoa</taxon>
        <taxon>Arthropoda</taxon>
        <taxon>Hexapoda</taxon>
        <taxon>Insecta</taxon>
        <taxon>Pterygota</taxon>
        <taxon>Neoptera</taxon>
        <taxon>Paraneoptera</taxon>
        <taxon>Hemiptera</taxon>
        <taxon>Sternorrhyncha</taxon>
        <taxon>Psylloidea</taxon>
        <taxon>Psyllidae</taxon>
        <taxon>Psyllinae</taxon>
        <taxon>Cacopsylla</taxon>
    </lineage>
</organism>
<feature type="compositionally biased region" description="Basic residues" evidence="7">
    <location>
        <begin position="177"/>
        <end position="199"/>
    </location>
</feature>
<keyword evidence="5" id="KW-0804">Transcription</keyword>
<feature type="region of interest" description="Disordered" evidence="7">
    <location>
        <begin position="130"/>
        <end position="199"/>
    </location>
</feature>
<dbReference type="EMBL" id="HBUF01666067">
    <property type="protein sequence ID" value="CAG6789643.1"/>
    <property type="molecule type" value="Transcribed_RNA"/>
</dbReference>
<dbReference type="EMBL" id="HBUF01666068">
    <property type="protein sequence ID" value="CAG6789646.1"/>
    <property type="molecule type" value="Transcribed_RNA"/>
</dbReference>
<dbReference type="EMBL" id="HBUF01666069">
    <property type="protein sequence ID" value="CAG6789649.1"/>
    <property type="molecule type" value="Transcribed_RNA"/>
</dbReference>
<dbReference type="EMBL" id="HBUF01364248">
    <property type="protein sequence ID" value="CAG6722684.1"/>
    <property type="molecule type" value="Transcribed_RNA"/>
</dbReference>
<evidence type="ECO:0000256" key="4">
    <source>
        <dbReference type="ARBA" id="ARBA00023015"/>
    </source>
</evidence>
<keyword evidence="3" id="KW-0156">Chromatin regulator</keyword>
<dbReference type="PANTHER" id="PTHR13581:SF5">
    <property type="entry name" value="MRG_MORF4L-BINDING PROTEIN"/>
    <property type="match status" value="1"/>
</dbReference>
<dbReference type="GO" id="GO:0006325">
    <property type="term" value="P:chromatin organization"/>
    <property type="evidence" value="ECO:0007669"/>
    <property type="project" value="UniProtKB-KW"/>
</dbReference>
<accession>A0A8D9BQB2</accession>
<evidence type="ECO:0008006" key="9">
    <source>
        <dbReference type="Google" id="ProtNLM"/>
    </source>
</evidence>
<evidence type="ECO:0000256" key="5">
    <source>
        <dbReference type="ARBA" id="ARBA00023163"/>
    </source>
</evidence>
<comment type="similarity">
    <text evidence="2">Belongs to the EAF7 family.</text>
</comment>
<evidence type="ECO:0000256" key="6">
    <source>
        <dbReference type="ARBA" id="ARBA00023242"/>
    </source>
</evidence>
<proteinExistence type="inferred from homology"/>
<dbReference type="Pfam" id="PF07904">
    <property type="entry name" value="Eaf7"/>
    <property type="match status" value="1"/>
</dbReference>